<dbReference type="GO" id="GO:0016779">
    <property type="term" value="F:nucleotidyltransferase activity"/>
    <property type="evidence" value="ECO:0007669"/>
    <property type="project" value="TreeGrafter"/>
</dbReference>
<dbReference type="Pfam" id="PF12804">
    <property type="entry name" value="NTP_transf_3"/>
    <property type="match status" value="1"/>
</dbReference>
<dbReference type="Proteomes" id="UP000824099">
    <property type="component" value="Unassembled WGS sequence"/>
</dbReference>
<gene>
    <name evidence="3" type="ORF">IAB06_06310</name>
</gene>
<dbReference type="EMBL" id="DVNI01000103">
    <property type="protein sequence ID" value="HIU64628.1"/>
    <property type="molecule type" value="Genomic_DNA"/>
</dbReference>
<dbReference type="Gene3D" id="3.90.550.10">
    <property type="entry name" value="Spore Coat Polysaccharide Biosynthesis Protein SpsA, Chain A"/>
    <property type="match status" value="1"/>
</dbReference>
<protein>
    <submittedName>
        <fullName evidence="3">Nucleotidyltransferase family protein</fullName>
    </submittedName>
</protein>
<dbReference type="PANTHER" id="PTHR19136:SF81">
    <property type="entry name" value="MOLYBDENUM COFACTOR GUANYLYLTRANSFERASE"/>
    <property type="match status" value="1"/>
</dbReference>
<accession>A0A9D1SM29</accession>
<evidence type="ECO:0000259" key="2">
    <source>
        <dbReference type="Pfam" id="PF12804"/>
    </source>
</evidence>
<organism evidence="3 4">
    <name type="scientific">Candidatus Avacidaminococcus intestinavium</name>
    <dbReference type="NCBI Taxonomy" id="2840684"/>
    <lineage>
        <taxon>Bacteria</taxon>
        <taxon>Bacillati</taxon>
        <taxon>Bacillota</taxon>
        <taxon>Negativicutes</taxon>
        <taxon>Acidaminococcales</taxon>
        <taxon>Acidaminococcaceae</taxon>
        <taxon>Acidaminococcaceae incertae sedis</taxon>
        <taxon>Candidatus Avacidaminococcus</taxon>
    </lineage>
</organism>
<proteinExistence type="predicted"/>
<dbReference type="InterPro" id="IPR025877">
    <property type="entry name" value="MobA-like_NTP_Trfase"/>
</dbReference>
<keyword evidence="1" id="KW-0808">Transferase</keyword>
<reference evidence="3" key="1">
    <citation type="submission" date="2020-10" db="EMBL/GenBank/DDBJ databases">
        <authorList>
            <person name="Gilroy R."/>
        </authorList>
    </citation>
    <scope>NUCLEOTIDE SEQUENCE</scope>
    <source>
        <strain evidence="3">CHK160-1198</strain>
    </source>
</reference>
<dbReference type="PANTHER" id="PTHR19136">
    <property type="entry name" value="MOLYBDENUM COFACTOR GUANYLYLTRANSFERASE"/>
    <property type="match status" value="1"/>
</dbReference>
<evidence type="ECO:0000313" key="3">
    <source>
        <dbReference type="EMBL" id="HIU64628.1"/>
    </source>
</evidence>
<name>A0A9D1SM29_9FIRM</name>
<feature type="domain" description="MobA-like NTP transferase" evidence="2">
    <location>
        <begin position="11"/>
        <end position="138"/>
    </location>
</feature>
<reference evidence="3" key="2">
    <citation type="journal article" date="2021" name="PeerJ">
        <title>Extensive microbial diversity within the chicken gut microbiome revealed by metagenomics and culture.</title>
        <authorList>
            <person name="Gilroy R."/>
            <person name="Ravi A."/>
            <person name="Getino M."/>
            <person name="Pursley I."/>
            <person name="Horton D.L."/>
            <person name="Alikhan N.F."/>
            <person name="Baker D."/>
            <person name="Gharbi K."/>
            <person name="Hall N."/>
            <person name="Watson M."/>
            <person name="Adriaenssens E.M."/>
            <person name="Foster-Nyarko E."/>
            <person name="Jarju S."/>
            <person name="Secka A."/>
            <person name="Antonio M."/>
            <person name="Oren A."/>
            <person name="Chaudhuri R.R."/>
            <person name="La Ragione R."/>
            <person name="Hildebrand F."/>
            <person name="Pallen M.J."/>
        </authorList>
    </citation>
    <scope>NUCLEOTIDE SEQUENCE</scope>
    <source>
        <strain evidence="3">CHK160-1198</strain>
    </source>
</reference>
<evidence type="ECO:0000256" key="1">
    <source>
        <dbReference type="ARBA" id="ARBA00022679"/>
    </source>
</evidence>
<evidence type="ECO:0000313" key="4">
    <source>
        <dbReference type="Proteomes" id="UP000824099"/>
    </source>
</evidence>
<comment type="caution">
    <text evidence="3">The sequence shown here is derived from an EMBL/GenBank/DDBJ whole genome shotgun (WGS) entry which is preliminary data.</text>
</comment>
<dbReference type="InterPro" id="IPR029044">
    <property type="entry name" value="Nucleotide-diphossugar_trans"/>
</dbReference>
<dbReference type="SUPFAM" id="SSF53448">
    <property type="entry name" value="Nucleotide-diphospho-sugar transferases"/>
    <property type="match status" value="1"/>
</dbReference>
<dbReference type="AlphaFoldDB" id="A0A9D1SM29"/>
<sequence length="269" mass="29602">MEKQRQKTFEVIILAGGNCKWLEMMGLNSCKAMAQLGGKPLISYMIEALQKSAFIAGITIVGPREALQALNCSNEVKIVDAAGGSMLDNALTALQATKVSGEVLFVTDDIPLLTTEAVEDFLQRTQGEVADVFYPIISQDSCLQQFPRVKRTLVKLKDGIFTGGNIFLVQSSVVASCKAGAEEVFARRKAPVALCKWLGWSFVLKFLLRRLTVADIEERVSVLLGFKGKAIITEYAEIGMDIDKESDWVFVSEHFKHSAAHKTMSSKRC</sequence>